<dbReference type="GO" id="GO:0003700">
    <property type="term" value="F:DNA-binding transcription factor activity"/>
    <property type="evidence" value="ECO:0007669"/>
    <property type="project" value="InterPro"/>
</dbReference>
<dbReference type="InterPro" id="IPR000835">
    <property type="entry name" value="HTH_MarR-typ"/>
</dbReference>
<protein>
    <submittedName>
        <fullName evidence="2">Predicted transcription regulator, contains HTH domain, MarR family</fullName>
    </submittedName>
</protein>
<accession>A0A1K2I2K8</accession>
<dbReference type="STRING" id="665118.SAMN02983003_3641"/>
<gene>
    <name evidence="2" type="ORF">SAMN02983003_3641</name>
</gene>
<dbReference type="AlphaFoldDB" id="A0A1K2I2K8"/>
<dbReference type="Pfam" id="PF13463">
    <property type="entry name" value="HTH_27"/>
    <property type="match status" value="1"/>
</dbReference>
<dbReference type="OrthoDB" id="7504146at2"/>
<organism evidence="2 3">
    <name type="scientific">Devosia enhydra</name>
    <dbReference type="NCBI Taxonomy" id="665118"/>
    <lineage>
        <taxon>Bacteria</taxon>
        <taxon>Pseudomonadati</taxon>
        <taxon>Pseudomonadota</taxon>
        <taxon>Alphaproteobacteria</taxon>
        <taxon>Hyphomicrobiales</taxon>
        <taxon>Devosiaceae</taxon>
        <taxon>Devosia</taxon>
    </lineage>
</organism>
<dbReference type="SUPFAM" id="SSF46785">
    <property type="entry name" value="Winged helix' DNA-binding domain"/>
    <property type="match status" value="1"/>
</dbReference>
<feature type="domain" description="HTH marR-type" evidence="1">
    <location>
        <begin position="52"/>
        <end position="117"/>
    </location>
</feature>
<proteinExistence type="predicted"/>
<evidence type="ECO:0000313" key="2">
    <source>
        <dbReference type="EMBL" id="SFZ86459.1"/>
    </source>
</evidence>
<dbReference type="Gene3D" id="1.10.10.10">
    <property type="entry name" value="Winged helix-like DNA-binding domain superfamily/Winged helix DNA-binding domain"/>
    <property type="match status" value="1"/>
</dbReference>
<keyword evidence="3" id="KW-1185">Reference proteome</keyword>
<reference evidence="2 3" key="1">
    <citation type="submission" date="2016-11" db="EMBL/GenBank/DDBJ databases">
        <authorList>
            <person name="Jaros S."/>
            <person name="Januszkiewicz K."/>
            <person name="Wedrychowicz H."/>
        </authorList>
    </citation>
    <scope>NUCLEOTIDE SEQUENCE [LARGE SCALE GENOMIC DNA]</scope>
    <source>
        <strain evidence="2 3">ATCC 23634</strain>
    </source>
</reference>
<sequence>MGGKEADLSETEGSTNDEARRLSDLEFAMIVGINGFWRWVVHCAEAAGARGLGALDVLVLHAVNLRARDKKLADICLVLNVEDSHTVAYALKKLEDQGYVAHRQAGRERVYAATSDGDELCDRYHSVRREALLSSLDADAVDFARLDEATKVLNRMSRYYSHASRAAMIKPRA</sequence>
<dbReference type="Proteomes" id="UP000183447">
    <property type="component" value="Unassembled WGS sequence"/>
</dbReference>
<name>A0A1K2I2K8_9HYPH</name>
<dbReference type="InterPro" id="IPR036390">
    <property type="entry name" value="WH_DNA-bd_sf"/>
</dbReference>
<dbReference type="EMBL" id="FPKU01000003">
    <property type="protein sequence ID" value="SFZ86459.1"/>
    <property type="molecule type" value="Genomic_DNA"/>
</dbReference>
<evidence type="ECO:0000313" key="3">
    <source>
        <dbReference type="Proteomes" id="UP000183447"/>
    </source>
</evidence>
<evidence type="ECO:0000259" key="1">
    <source>
        <dbReference type="Pfam" id="PF13463"/>
    </source>
</evidence>
<dbReference type="InterPro" id="IPR036388">
    <property type="entry name" value="WH-like_DNA-bd_sf"/>
</dbReference>